<evidence type="ECO:0000313" key="3">
    <source>
        <dbReference type="EMBL" id="ODQ80979.1"/>
    </source>
</evidence>
<dbReference type="GO" id="GO:0006897">
    <property type="term" value="P:endocytosis"/>
    <property type="evidence" value="ECO:0007669"/>
    <property type="project" value="TreeGrafter"/>
</dbReference>
<dbReference type="GO" id="GO:0005509">
    <property type="term" value="F:calcium ion binding"/>
    <property type="evidence" value="ECO:0007669"/>
    <property type="project" value="InterPro"/>
</dbReference>
<dbReference type="OrthoDB" id="10045710at2759"/>
<dbReference type="GO" id="GO:0005737">
    <property type="term" value="C:cytoplasm"/>
    <property type="evidence" value="ECO:0007669"/>
    <property type="project" value="TreeGrafter"/>
</dbReference>
<keyword evidence="4" id="KW-1185">Reference proteome</keyword>
<organism evidence="3 4">
    <name type="scientific">Babjeviella inositovora NRRL Y-12698</name>
    <dbReference type="NCBI Taxonomy" id="984486"/>
    <lineage>
        <taxon>Eukaryota</taxon>
        <taxon>Fungi</taxon>
        <taxon>Dikarya</taxon>
        <taxon>Ascomycota</taxon>
        <taxon>Saccharomycotina</taxon>
        <taxon>Pichiomycetes</taxon>
        <taxon>Serinales incertae sedis</taxon>
        <taxon>Babjeviella</taxon>
    </lineage>
</organism>
<dbReference type="Pfam" id="PF12763">
    <property type="entry name" value="EH"/>
    <property type="match status" value="1"/>
</dbReference>
<gene>
    <name evidence="3" type="ORF">BABINDRAFT_16424</name>
</gene>
<dbReference type="InterPro" id="IPR002048">
    <property type="entry name" value="EF_hand_dom"/>
</dbReference>
<evidence type="ECO:0000259" key="2">
    <source>
        <dbReference type="PROSITE" id="PS50222"/>
    </source>
</evidence>
<dbReference type="SMART" id="SM00027">
    <property type="entry name" value="EH"/>
    <property type="match status" value="1"/>
</dbReference>
<dbReference type="GeneID" id="30148094"/>
<evidence type="ECO:0008006" key="5">
    <source>
        <dbReference type="Google" id="ProtNLM"/>
    </source>
</evidence>
<dbReference type="STRING" id="984486.A0A1E3QTH4"/>
<dbReference type="InterPro" id="IPR000261">
    <property type="entry name" value="EH_dom"/>
</dbReference>
<name>A0A1E3QTH4_9ASCO</name>
<dbReference type="PROSITE" id="PS50222">
    <property type="entry name" value="EF_HAND_2"/>
    <property type="match status" value="1"/>
</dbReference>
<dbReference type="EMBL" id="KV454428">
    <property type="protein sequence ID" value="ODQ80979.1"/>
    <property type="molecule type" value="Genomic_DNA"/>
</dbReference>
<dbReference type="GO" id="GO:0016197">
    <property type="term" value="P:endosomal transport"/>
    <property type="evidence" value="ECO:0007669"/>
    <property type="project" value="TreeGrafter"/>
</dbReference>
<sequence length="153" mass="17689">KKKSFNEDKPWKHHKDTSRISELERKRYEGVWVTNKGMYLDLVVTPLHANPQVDDPSMVAAAHAAQTTAEVDVHNLMLGAVVRDIWQRSRLSGDVLKQIWSLVDRRHDGCLEKEEFVVGMWLVDQCLYGRKLPKLVLEEVWNSLSRMNVNVVI</sequence>
<dbReference type="AlphaFoldDB" id="A0A1E3QTH4"/>
<dbReference type="PROSITE" id="PS50031">
    <property type="entry name" value="EH"/>
    <property type="match status" value="1"/>
</dbReference>
<dbReference type="InterPro" id="IPR011992">
    <property type="entry name" value="EF-hand-dom_pair"/>
</dbReference>
<dbReference type="PANTHER" id="PTHR11216">
    <property type="entry name" value="EH DOMAIN"/>
    <property type="match status" value="1"/>
</dbReference>
<feature type="domain" description="EH" evidence="1">
    <location>
        <begin position="68"/>
        <end position="147"/>
    </location>
</feature>
<dbReference type="SUPFAM" id="SSF47473">
    <property type="entry name" value="EF-hand"/>
    <property type="match status" value="1"/>
</dbReference>
<dbReference type="Gene3D" id="1.10.238.10">
    <property type="entry name" value="EF-hand"/>
    <property type="match status" value="1"/>
</dbReference>
<feature type="domain" description="EF-hand" evidence="2">
    <location>
        <begin position="91"/>
        <end position="126"/>
    </location>
</feature>
<protein>
    <recommendedName>
        <fullName evidence="5">EH domain-containing protein</fullName>
    </recommendedName>
</protein>
<dbReference type="GO" id="GO:0005886">
    <property type="term" value="C:plasma membrane"/>
    <property type="evidence" value="ECO:0007669"/>
    <property type="project" value="TreeGrafter"/>
</dbReference>
<dbReference type="Proteomes" id="UP000094336">
    <property type="component" value="Unassembled WGS sequence"/>
</dbReference>
<dbReference type="RefSeq" id="XP_018986307.1">
    <property type="nucleotide sequence ID" value="XM_019130241.1"/>
</dbReference>
<dbReference type="CDD" id="cd00052">
    <property type="entry name" value="EH"/>
    <property type="match status" value="1"/>
</dbReference>
<accession>A0A1E3QTH4</accession>
<feature type="non-terminal residue" evidence="3">
    <location>
        <position position="153"/>
    </location>
</feature>
<proteinExistence type="predicted"/>
<reference evidence="4" key="1">
    <citation type="submission" date="2016-05" db="EMBL/GenBank/DDBJ databases">
        <title>Comparative genomics of biotechnologically important yeasts.</title>
        <authorList>
            <consortium name="DOE Joint Genome Institute"/>
            <person name="Riley R."/>
            <person name="Haridas S."/>
            <person name="Wolfe K.H."/>
            <person name="Lopes M.R."/>
            <person name="Hittinger C.T."/>
            <person name="Goker M."/>
            <person name="Salamov A."/>
            <person name="Wisecaver J."/>
            <person name="Long T.M."/>
            <person name="Aerts A.L."/>
            <person name="Barry K."/>
            <person name="Choi C."/>
            <person name="Clum A."/>
            <person name="Coughlan A.Y."/>
            <person name="Deshpande S."/>
            <person name="Douglass A.P."/>
            <person name="Hanson S.J."/>
            <person name="Klenk H.-P."/>
            <person name="Labutti K."/>
            <person name="Lapidus A."/>
            <person name="Lindquist E."/>
            <person name="Lipzen A."/>
            <person name="Meier-Kolthoff J.P."/>
            <person name="Ohm R.A."/>
            <person name="Otillar R.P."/>
            <person name="Pangilinan J."/>
            <person name="Peng Y."/>
            <person name="Rokas A."/>
            <person name="Rosa C.A."/>
            <person name="Scheuner C."/>
            <person name="Sibirny A.A."/>
            <person name="Slot J.C."/>
            <person name="Stielow J.B."/>
            <person name="Sun H."/>
            <person name="Kurtzman C.P."/>
            <person name="Blackwell M."/>
            <person name="Grigoriev I.V."/>
            <person name="Jeffries T.W."/>
        </authorList>
    </citation>
    <scope>NUCLEOTIDE SEQUENCE [LARGE SCALE GENOMIC DNA]</scope>
    <source>
        <strain evidence="4">NRRL Y-12698</strain>
    </source>
</reference>
<feature type="non-terminal residue" evidence="3">
    <location>
        <position position="1"/>
    </location>
</feature>
<evidence type="ECO:0000313" key="4">
    <source>
        <dbReference type="Proteomes" id="UP000094336"/>
    </source>
</evidence>
<evidence type="ECO:0000259" key="1">
    <source>
        <dbReference type="PROSITE" id="PS50031"/>
    </source>
</evidence>